<dbReference type="AlphaFoldDB" id="A0A1J5DT62"/>
<dbReference type="PIRSF" id="PIRSF009320">
    <property type="entry name" value="Nuc_binding_HP_1000"/>
    <property type="match status" value="1"/>
</dbReference>
<dbReference type="STRING" id="1817895.AUJ95_05750"/>
<accession>A0A1J5DT62</accession>
<evidence type="ECO:0000313" key="2">
    <source>
        <dbReference type="EMBL" id="OIP39253.1"/>
    </source>
</evidence>
<gene>
    <name evidence="2" type="ORF">AUJ95_05750</name>
</gene>
<protein>
    <recommendedName>
        <fullName evidence="1">AAA domain-containing protein</fullName>
    </recommendedName>
</protein>
<comment type="caution">
    <text evidence="2">The sequence shown here is derived from an EMBL/GenBank/DDBJ whole genome shotgun (WGS) entry which is preliminary data.</text>
</comment>
<dbReference type="EMBL" id="MNYI01000155">
    <property type="protein sequence ID" value="OIP39253.1"/>
    <property type="molecule type" value="Genomic_DNA"/>
</dbReference>
<sequence>MGKTIVVSNQKGGVGKTTTAINLSACLGMMGKKILLVDMDPQGNSSSGLGIDKHKSNPNTYNVLIGHAPIEDAICSTEIEHLFLVPSNVILTGAEIELVSLEKREFMLKQSIQRIKDEYDFIFIDTPPSLGLLTLNSMVAADTVLVPIQCEYYALEGLSQLLGTITLVQGKLNTSLKMEGILLTMYDSRTNLAQQVVNEITTCFADKTYKTLIPNNVRLAEAPSFGKPVILYDISSKGAEGYMALAREFLTKQGEA</sequence>
<dbReference type="InterPro" id="IPR025669">
    <property type="entry name" value="AAA_dom"/>
</dbReference>
<name>A0A1J5DT62_9BACT</name>
<evidence type="ECO:0000259" key="1">
    <source>
        <dbReference type="Pfam" id="PF13614"/>
    </source>
</evidence>
<dbReference type="Pfam" id="PF13614">
    <property type="entry name" value="AAA_31"/>
    <property type="match status" value="1"/>
</dbReference>
<dbReference type="FunFam" id="3.40.50.300:FF:000285">
    <property type="entry name" value="Sporulation initiation inhibitor Soj"/>
    <property type="match status" value="1"/>
</dbReference>
<organism evidence="2 3">
    <name type="scientific">Candidatus Desantisbacteria bacterium CG2_30_40_21</name>
    <dbReference type="NCBI Taxonomy" id="1817895"/>
    <lineage>
        <taxon>Bacteria</taxon>
        <taxon>Candidatus Desantisiibacteriota</taxon>
    </lineage>
</organism>
<proteinExistence type="predicted"/>
<evidence type="ECO:0000313" key="3">
    <source>
        <dbReference type="Proteomes" id="UP000183085"/>
    </source>
</evidence>
<feature type="domain" description="AAA" evidence="1">
    <location>
        <begin position="3"/>
        <end position="178"/>
    </location>
</feature>
<dbReference type="Proteomes" id="UP000183085">
    <property type="component" value="Unassembled WGS sequence"/>
</dbReference>
<dbReference type="SUPFAM" id="SSF52540">
    <property type="entry name" value="P-loop containing nucleoside triphosphate hydrolases"/>
    <property type="match status" value="1"/>
</dbReference>
<dbReference type="PANTHER" id="PTHR13696:SF52">
    <property type="entry name" value="PARA FAMILY PROTEIN CT_582"/>
    <property type="match status" value="1"/>
</dbReference>
<reference evidence="2 3" key="1">
    <citation type="journal article" date="2016" name="Environ. Microbiol.">
        <title>Genomic resolution of a cold subsurface aquifer community provides metabolic insights for novel microbes adapted to high CO concentrations.</title>
        <authorList>
            <person name="Probst A.J."/>
            <person name="Castelle C.J."/>
            <person name="Singh A."/>
            <person name="Brown C.T."/>
            <person name="Anantharaman K."/>
            <person name="Sharon I."/>
            <person name="Hug L.A."/>
            <person name="Burstein D."/>
            <person name="Emerson J.B."/>
            <person name="Thomas B.C."/>
            <person name="Banfield J.F."/>
        </authorList>
    </citation>
    <scope>NUCLEOTIDE SEQUENCE [LARGE SCALE GENOMIC DNA]</scope>
    <source>
        <strain evidence="2">CG2_30_40_21</strain>
    </source>
</reference>
<dbReference type="Gene3D" id="3.40.50.300">
    <property type="entry name" value="P-loop containing nucleotide triphosphate hydrolases"/>
    <property type="match status" value="1"/>
</dbReference>
<dbReference type="InterPro" id="IPR027417">
    <property type="entry name" value="P-loop_NTPase"/>
</dbReference>
<dbReference type="InterPro" id="IPR050678">
    <property type="entry name" value="DNA_Partitioning_ATPase"/>
</dbReference>
<dbReference type="CDD" id="cd02042">
    <property type="entry name" value="ParAB_family"/>
    <property type="match status" value="1"/>
</dbReference>
<dbReference type="PANTHER" id="PTHR13696">
    <property type="entry name" value="P-LOOP CONTAINING NUCLEOSIDE TRIPHOSPHATE HYDROLASE"/>
    <property type="match status" value="1"/>
</dbReference>